<evidence type="ECO:0000256" key="1">
    <source>
        <dbReference type="ARBA" id="ARBA00004123"/>
    </source>
</evidence>
<dbReference type="GO" id="GO:0005634">
    <property type="term" value="C:nucleus"/>
    <property type="evidence" value="ECO:0007669"/>
    <property type="project" value="UniProtKB-SubCell"/>
</dbReference>
<dbReference type="OrthoDB" id="2016913at2759"/>
<evidence type="ECO:0000313" key="9">
    <source>
        <dbReference type="Proteomes" id="UP000541558"/>
    </source>
</evidence>
<comment type="subcellular location">
    <subcellularLocation>
        <location evidence="1">Nucleus</location>
    </subcellularLocation>
</comment>
<dbReference type="SUPFAM" id="SSF48371">
    <property type="entry name" value="ARM repeat"/>
    <property type="match status" value="1"/>
</dbReference>
<proteinExistence type="inferred from homology"/>
<evidence type="ECO:0000313" key="8">
    <source>
        <dbReference type="EMBL" id="KAF5334907.1"/>
    </source>
</evidence>
<reference evidence="8 9" key="1">
    <citation type="journal article" date="2020" name="ISME J.">
        <title>Uncovering the hidden diversity of litter-decomposition mechanisms in mushroom-forming fungi.</title>
        <authorList>
            <person name="Floudas D."/>
            <person name="Bentzer J."/>
            <person name="Ahren D."/>
            <person name="Johansson T."/>
            <person name="Persson P."/>
            <person name="Tunlid A."/>
        </authorList>
    </citation>
    <scope>NUCLEOTIDE SEQUENCE [LARGE SCALE GENOMIC DNA]</scope>
    <source>
        <strain evidence="8 9">CBS 175.51</strain>
    </source>
</reference>
<evidence type="ECO:0000256" key="3">
    <source>
        <dbReference type="ARBA" id="ARBA00022448"/>
    </source>
</evidence>
<keyword evidence="6" id="KW-0539">Nucleus</keyword>
<sequence length="1054" mass="115197">MADFSFLPTLTTSDVDRAAQLIQLGYGPSTSTTTPEDLKRLQQELFEMQRRPEAWGLVIPLLNHEDPNVQFFGAHTAQVKVARDWDAFPRENAEQLRDLLVQLTAHSIAIGRGNFILRKLFVAIASLAIKLVPGHPSRWPGWILSCVQAFSEQGGSAERIHQFLVIVAEEVGTADLLGASKVQMQQSLRDAIPLVVQAITSSVNRSVSISQFQSALLTLQAWMTIFPSSDLLPFIPILIGLLDPSDDNEAIFIAASDTLQEILSKSPLSDGAATKTLTEPLLVWLDSVGSSIIAQTIQNNDVNEVSHSLSKLLVALGDHSALYIAANISSSIPVIPGKTKGYLAQTFLRLIMAYTGLQGYYGADEEESALTLDFWYLFQEALWSTEYFEDPEDDVPPPNREDPVQVKMAKEVYIELVKVLRRKVAFPPPPTGWGKDQIDAFNVYRRDVGDTLINAFYVLRDDMLSYYVGELAQLLADEPNWQDVEATLHCIMSVQEAVDLEKAPQLARFFNQDILGRLPTTGHNRLRRTTLSVIGTYSTWFTLYAKASDTPADPTLLLNVLNYVVTALTDPALCLQAAIALRNLCDTNRKALAPHIGAFGQLHDGLERIPDSEKSKILQSIASVIEALPAQEMIPPVQAIVSPVVQKLVSALQTASTLPDEARTMVILQLEILAGISKGLTRSSEGPYGDADEDDPAVQAQIESIKVAREDPRMQQLRNDTFSSIRSIIDIWSTDAEISHALSDLFKSITSLPSDITLISQPAGPLLELICVAAQKQLTATWLSLAAILIAQLNPPSYSLVVKSAPVRGAEAILSHVLPVLLQCGLTALAVPGAMEANPDIVQEFFACMDRVAQDFTKSFYTLAPGLLDALMQCAISSLALQERYSLVAAANFMSNLIHRSSLTSELNAHKLALLASHGRSITRAILQGFAGVAPRSVVPNLIEMLGALMNRSSGTDGGPATVAHWMQDILFSVRFDFRLLSIFTSLYRVLNALDADQNDFVQSKAGPETKKEFIKAVLASRSLKKTREAAQQFALVARGLEGSSFGYASVVAM</sequence>
<keyword evidence="9" id="KW-1185">Reference proteome</keyword>
<protein>
    <recommendedName>
        <fullName evidence="7">Exportin-1/Importin-beta-like domain-containing protein</fullName>
    </recommendedName>
</protein>
<dbReference type="InterPro" id="IPR013598">
    <property type="entry name" value="Exportin-1/Importin-b-like"/>
</dbReference>
<dbReference type="EMBL" id="JAACJK010000065">
    <property type="protein sequence ID" value="KAF5334907.1"/>
    <property type="molecule type" value="Genomic_DNA"/>
</dbReference>
<evidence type="ECO:0000256" key="2">
    <source>
        <dbReference type="ARBA" id="ARBA00007991"/>
    </source>
</evidence>
<dbReference type="PANTHER" id="PTHR12363">
    <property type="entry name" value="TRANSPORTIN 3 AND IMPORTIN 13"/>
    <property type="match status" value="1"/>
</dbReference>
<evidence type="ECO:0000256" key="4">
    <source>
        <dbReference type="ARBA" id="ARBA00022737"/>
    </source>
</evidence>
<dbReference type="Gene3D" id="1.25.10.10">
    <property type="entry name" value="Leucine-rich Repeat Variant"/>
    <property type="match status" value="2"/>
</dbReference>
<dbReference type="Pfam" id="PF18806">
    <property type="entry name" value="Importin_rep_3"/>
    <property type="match status" value="1"/>
</dbReference>
<accession>A0A8H5C496</accession>
<dbReference type="GO" id="GO:0006606">
    <property type="term" value="P:protein import into nucleus"/>
    <property type="evidence" value="ECO:0007669"/>
    <property type="project" value="TreeGrafter"/>
</dbReference>
<keyword evidence="5" id="KW-0653">Protein transport</keyword>
<dbReference type="Pfam" id="PF24140">
    <property type="entry name" value="TPR_TNPO3_IPO13_3rd"/>
    <property type="match status" value="1"/>
</dbReference>
<dbReference type="InterPro" id="IPR011989">
    <property type="entry name" value="ARM-like"/>
</dbReference>
<keyword evidence="4" id="KW-0677">Repeat</keyword>
<dbReference type="Pfam" id="PF08389">
    <property type="entry name" value="Xpo1"/>
    <property type="match status" value="1"/>
</dbReference>
<comment type="caution">
    <text evidence="8">The sequence shown here is derived from an EMBL/GenBank/DDBJ whole genome shotgun (WGS) entry which is preliminary data.</text>
</comment>
<evidence type="ECO:0000259" key="7">
    <source>
        <dbReference type="Pfam" id="PF08389"/>
    </source>
</evidence>
<feature type="domain" description="Exportin-1/Importin-beta-like" evidence="7">
    <location>
        <begin position="114"/>
        <end position="258"/>
    </location>
</feature>
<dbReference type="InterPro" id="IPR040520">
    <property type="entry name" value="Importin_rep_3"/>
</dbReference>
<dbReference type="AlphaFoldDB" id="A0A8H5C496"/>
<gene>
    <name evidence="8" type="ORF">D9611_009921</name>
</gene>
<dbReference type="InterPro" id="IPR016024">
    <property type="entry name" value="ARM-type_fold"/>
</dbReference>
<dbReference type="InterPro" id="IPR057942">
    <property type="entry name" value="TPR_TNPO3_IPO13_3rd"/>
</dbReference>
<dbReference type="InterPro" id="IPR051345">
    <property type="entry name" value="Importin_beta-like_NTR"/>
</dbReference>
<keyword evidence="3" id="KW-0813">Transport</keyword>
<dbReference type="GO" id="GO:0005737">
    <property type="term" value="C:cytoplasm"/>
    <property type="evidence" value="ECO:0007669"/>
    <property type="project" value="TreeGrafter"/>
</dbReference>
<dbReference type="Proteomes" id="UP000541558">
    <property type="component" value="Unassembled WGS sequence"/>
</dbReference>
<name>A0A8H5C496_9AGAR</name>
<organism evidence="8 9">
    <name type="scientific">Ephemerocybe angulata</name>
    <dbReference type="NCBI Taxonomy" id="980116"/>
    <lineage>
        <taxon>Eukaryota</taxon>
        <taxon>Fungi</taxon>
        <taxon>Dikarya</taxon>
        <taxon>Basidiomycota</taxon>
        <taxon>Agaricomycotina</taxon>
        <taxon>Agaricomycetes</taxon>
        <taxon>Agaricomycetidae</taxon>
        <taxon>Agaricales</taxon>
        <taxon>Agaricineae</taxon>
        <taxon>Psathyrellaceae</taxon>
        <taxon>Ephemerocybe</taxon>
    </lineage>
</organism>
<evidence type="ECO:0000256" key="5">
    <source>
        <dbReference type="ARBA" id="ARBA00022927"/>
    </source>
</evidence>
<comment type="similarity">
    <text evidence="2">Belongs to the importin beta family.</text>
</comment>
<evidence type="ECO:0000256" key="6">
    <source>
        <dbReference type="ARBA" id="ARBA00023242"/>
    </source>
</evidence>
<dbReference type="PANTHER" id="PTHR12363:SF33">
    <property type="entry name" value="IMPORTIN-13"/>
    <property type="match status" value="1"/>
</dbReference>